<feature type="transmembrane region" description="Helical" evidence="20">
    <location>
        <begin position="129"/>
        <end position="148"/>
    </location>
</feature>
<dbReference type="PROSITE" id="PS50885">
    <property type="entry name" value="HAMP"/>
    <property type="match status" value="1"/>
</dbReference>
<dbReference type="GO" id="GO:0046983">
    <property type="term" value="F:protein dimerization activity"/>
    <property type="evidence" value="ECO:0007669"/>
    <property type="project" value="InterPro"/>
</dbReference>
<proteinExistence type="predicted"/>
<dbReference type="PROSITE" id="PS50109">
    <property type="entry name" value="HIS_KIN"/>
    <property type="match status" value="1"/>
</dbReference>
<reference evidence="23 24" key="1">
    <citation type="submission" date="2018-09" db="EMBL/GenBank/DDBJ databases">
        <authorList>
            <person name="Zhu H."/>
        </authorList>
    </citation>
    <scope>NUCLEOTIDE SEQUENCE [LARGE SCALE GENOMIC DNA]</scope>
    <source>
        <strain evidence="23 24">K2W22B-5</strain>
    </source>
</reference>
<evidence type="ECO:0000256" key="13">
    <source>
        <dbReference type="ARBA" id="ARBA00023004"/>
    </source>
</evidence>
<dbReference type="Proteomes" id="UP000283458">
    <property type="component" value="Unassembled WGS sequence"/>
</dbReference>
<keyword evidence="15" id="KW-0411">Iron-sulfur</keyword>
<sequence>MSLKTRLLALFGLFAALILGGGGAVMIDNARDAVRAEMRSALALGVALAQGSGAVAGDASALGGLGLRHLRFWNDAAPLSHHSSAQRDAPDWFVAVIGVEPQEQRVGALRVIAEPWDEIAEVWEDLSDLAIAILGLTALLLAAAALAVDRALRPLAALERGVERLRSGGFDLRFDGGGVPELRRLGDGVAALAVSLERAEDENRRLGRQLVTAQDDERREIAREIHDELGAALFGVKVDAGGIVRLAENAEPDTGLADAGERARSILATADGVQRMSRRILTRLRPVSLDHLPLTEALAELVGDWTRRQPAIRWSLTLPPDAADLNGLDEALRLTLYRLVQEALVNALRHAQPTALSVAVERAGGALVVCVADDGAGVSEERGGESGGGFGLSGMAERVQALGGRLTVGPASGPPASGSPTSGAGGTRVQAVLPLDSALAPERLAERLERAQP</sequence>
<dbReference type="InterPro" id="IPR036890">
    <property type="entry name" value="HATPase_C_sf"/>
</dbReference>
<organism evidence="23 24">
    <name type="scientific">Azospirillum cavernae</name>
    <dbReference type="NCBI Taxonomy" id="2320860"/>
    <lineage>
        <taxon>Bacteria</taxon>
        <taxon>Pseudomonadati</taxon>
        <taxon>Pseudomonadota</taxon>
        <taxon>Alphaproteobacteria</taxon>
        <taxon>Rhodospirillales</taxon>
        <taxon>Azospirillaceae</taxon>
        <taxon>Azospirillum</taxon>
    </lineage>
</organism>
<keyword evidence="18" id="KW-0175">Coiled coil</keyword>
<evidence type="ECO:0000259" key="22">
    <source>
        <dbReference type="PROSITE" id="PS50885"/>
    </source>
</evidence>
<keyword evidence="8" id="KW-0963">Cytoplasm</keyword>
<keyword evidence="14" id="KW-0902">Two-component regulatory system</keyword>
<dbReference type="PRINTS" id="PR00344">
    <property type="entry name" value="BCTRLSENSOR"/>
</dbReference>
<evidence type="ECO:0000256" key="11">
    <source>
        <dbReference type="ARBA" id="ARBA00022723"/>
    </source>
</evidence>
<dbReference type="GO" id="GO:0005737">
    <property type="term" value="C:cytoplasm"/>
    <property type="evidence" value="ECO:0007669"/>
    <property type="project" value="UniProtKB-SubCell"/>
</dbReference>
<evidence type="ECO:0000256" key="17">
    <source>
        <dbReference type="ARBA" id="ARBA00030800"/>
    </source>
</evidence>
<dbReference type="GO" id="GO:0051539">
    <property type="term" value="F:4 iron, 4 sulfur cluster binding"/>
    <property type="evidence" value="ECO:0007669"/>
    <property type="project" value="UniProtKB-KW"/>
</dbReference>
<keyword evidence="9" id="KW-0597">Phosphoprotein</keyword>
<evidence type="ECO:0000256" key="16">
    <source>
        <dbReference type="ARBA" id="ARBA00024827"/>
    </source>
</evidence>
<dbReference type="RefSeq" id="WP_119830694.1">
    <property type="nucleotide sequence ID" value="NZ_QYUL01000001.1"/>
</dbReference>
<dbReference type="InterPro" id="IPR005467">
    <property type="entry name" value="His_kinase_dom"/>
</dbReference>
<dbReference type="InterPro" id="IPR050482">
    <property type="entry name" value="Sensor_HK_TwoCompSys"/>
</dbReference>
<evidence type="ECO:0000313" key="23">
    <source>
        <dbReference type="EMBL" id="RJF85063.1"/>
    </source>
</evidence>
<comment type="function">
    <text evidence="16">Member of the two-component regulatory system NreB/NreC involved in the control of dissimilatory nitrate/nitrite reduction in response to oxygen. NreB functions as a direct oxygen sensor histidine kinase which is autophosphorylated, in the absence of oxygen, probably at the conserved histidine residue, and transfers its phosphate group probably to a conserved aspartate residue of NreC. NreB/NreC activates the expression of the nitrate (narGHJI) and nitrite (nir) reductase operons, as well as the putative nitrate transporter gene narT.</text>
</comment>
<dbReference type="SUPFAM" id="SSF55874">
    <property type="entry name" value="ATPase domain of HSP90 chaperone/DNA topoisomerase II/histidine kinase"/>
    <property type="match status" value="1"/>
</dbReference>
<keyword evidence="20" id="KW-0472">Membrane</keyword>
<evidence type="ECO:0000256" key="5">
    <source>
        <dbReference type="ARBA" id="ARBA00012438"/>
    </source>
</evidence>
<accession>A0A418W4V2</accession>
<evidence type="ECO:0000256" key="18">
    <source>
        <dbReference type="SAM" id="Coils"/>
    </source>
</evidence>
<dbReference type="Pfam" id="PF02518">
    <property type="entry name" value="HATPase_c"/>
    <property type="match status" value="1"/>
</dbReference>
<dbReference type="OrthoDB" id="9778496at2"/>
<dbReference type="InterPro" id="IPR003660">
    <property type="entry name" value="HAMP_dom"/>
</dbReference>
<dbReference type="CDD" id="cd16917">
    <property type="entry name" value="HATPase_UhpB-NarQ-NarX-like"/>
    <property type="match status" value="1"/>
</dbReference>
<comment type="cofactor">
    <cofactor evidence="2">
        <name>[4Fe-4S] cluster</name>
        <dbReference type="ChEBI" id="CHEBI:49883"/>
    </cofactor>
</comment>
<feature type="coiled-coil region" evidence="18">
    <location>
        <begin position="189"/>
        <end position="216"/>
    </location>
</feature>
<evidence type="ECO:0000256" key="14">
    <source>
        <dbReference type="ARBA" id="ARBA00023012"/>
    </source>
</evidence>
<keyword evidence="24" id="KW-1185">Reference proteome</keyword>
<dbReference type="EC" id="2.7.13.3" evidence="5"/>
<keyword evidence="10" id="KW-0808">Transferase</keyword>
<gene>
    <name evidence="23" type="ORF">D3877_00600</name>
</gene>
<dbReference type="Gene3D" id="1.20.5.1930">
    <property type="match status" value="1"/>
</dbReference>
<name>A0A418W4V2_9PROT</name>
<keyword evidence="20" id="KW-0812">Transmembrane</keyword>
<dbReference type="InterPro" id="IPR003594">
    <property type="entry name" value="HATPase_dom"/>
</dbReference>
<evidence type="ECO:0000256" key="8">
    <source>
        <dbReference type="ARBA" id="ARBA00022490"/>
    </source>
</evidence>
<dbReference type="GO" id="GO:0016020">
    <property type="term" value="C:membrane"/>
    <property type="evidence" value="ECO:0007669"/>
    <property type="project" value="UniProtKB-SubCell"/>
</dbReference>
<comment type="caution">
    <text evidence="23">The sequence shown here is derived from an EMBL/GenBank/DDBJ whole genome shotgun (WGS) entry which is preliminary data.</text>
</comment>
<dbReference type="PANTHER" id="PTHR24421:SF58">
    <property type="entry name" value="SIGNAL TRANSDUCTION HISTIDINE-PROTEIN KINASE_PHOSPHATASE UHPB"/>
    <property type="match status" value="1"/>
</dbReference>
<evidence type="ECO:0000256" key="6">
    <source>
        <dbReference type="ARBA" id="ARBA00017322"/>
    </source>
</evidence>
<evidence type="ECO:0000256" key="7">
    <source>
        <dbReference type="ARBA" id="ARBA00022485"/>
    </source>
</evidence>
<keyword evidence="7" id="KW-0004">4Fe-4S</keyword>
<keyword evidence="13" id="KW-0408">Iron</keyword>
<dbReference type="GO" id="GO:0046872">
    <property type="term" value="F:metal ion binding"/>
    <property type="evidence" value="ECO:0007669"/>
    <property type="project" value="UniProtKB-KW"/>
</dbReference>
<evidence type="ECO:0000256" key="9">
    <source>
        <dbReference type="ARBA" id="ARBA00022553"/>
    </source>
</evidence>
<evidence type="ECO:0000259" key="21">
    <source>
        <dbReference type="PROSITE" id="PS50109"/>
    </source>
</evidence>
<evidence type="ECO:0000256" key="20">
    <source>
        <dbReference type="SAM" id="Phobius"/>
    </source>
</evidence>
<comment type="subcellular location">
    <subcellularLocation>
        <location evidence="4">Cytoplasm</location>
    </subcellularLocation>
    <subcellularLocation>
        <location evidence="3">Membrane</location>
    </subcellularLocation>
</comment>
<feature type="region of interest" description="Disordered" evidence="19">
    <location>
        <begin position="403"/>
        <end position="432"/>
    </location>
</feature>
<comment type="catalytic activity">
    <reaction evidence="1">
        <text>ATP + protein L-histidine = ADP + protein N-phospho-L-histidine.</text>
        <dbReference type="EC" id="2.7.13.3"/>
    </reaction>
</comment>
<dbReference type="Gene3D" id="3.30.565.10">
    <property type="entry name" value="Histidine kinase-like ATPase, C-terminal domain"/>
    <property type="match status" value="1"/>
</dbReference>
<evidence type="ECO:0000256" key="19">
    <source>
        <dbReference type="SAM" id="MobiDB-lite"/>
    </source>
</evidence>
<dbReference type="AlphaFoldDB" id="A0A418W4V2"/>
<evidence type="ECO:0000256" key="15">
    <source>
        <dbReference type="ARBA" id="ARBA00023014"/>
    </source>
</evidence>
<dbReference type="PANTHER" id="PTHR24421">
    <property type="entry name" value="NITRATE/NITRITE SENSOR PROTEIN NARX-RELATED"/>
    <property type="match status" value="1"/>
</dbReference>
<protein>
    <recommendedName>
        <fullName evidence="6">Oxygen sensor histidine kinase NreB</fullName>
        <ecNumber evidence="5">2.7.13.3</ecNumber>
    </recommendedName>
    <alternativeName>
        <fullName evidence="17">Nitrogen regulation protein B</fullName>
    </alternativeName>
</protein>
<dbReference type="InterPro" id="IPR011712">
    <property type="entry name" value="Sig_transdc_His_kin_sub3_dim/P"/>
</dbReference>
<evidence type="ECO:0000256" key="2">
    <source>
        <dbReference type="ARBA" id="ARBA00001966"/>
    </source>
</evidence>
<keyword evidence="20" id="KW-1133">Transmembrane helix</keyword>
<evidence type="ECO:0000256" key="12">
    <source>
        <dbReference type="ARBA" id="ARBA00022777"/>
    </source>
</evidence>
<dbReference type="InterPro" id="IPR004358">
    <property type="entry name" value="Sig_transdc_His_kin-like_C"/>
</dbReference>
<evidence type="ECO:0000313" key="24">
    <source>
        <dbReference type="Proteomes" id="UP000283458"/>
    </source>
</evidence>
<evidence type="ECO:0000256" key="10">
    <source>
        <dbReference type="ARBA" id="ARBA00022679"/>
    </source>
</evidence>
<dbReference type="EMBL" id="QYUL01000001">
    <property type="protein sequence ID" value="RJF85063.1"/>
    <property type="molecule type" value="Genomic_DNA"/>
</dbReference>
<keyword evidence="11" id="KW-0479">Metal-binding</keyword>
<dbReference type="Pfam" id="PF07730">
    <property type="entry name" value="HisKA_3"/>
    <property type="match status" value="1"/>
</dbReference>
<evidence type="ECO:0000256" key="1">
    <source>
        <dbReference type="ARBA" id="ARBA00000085"/>
    </source>
</evidence>
<feature type="domain" description="Histidine kinase" evidence="21">
    <location>
        <begin position="220"/>
        <end position="437"/>
    </location>
</feature>
<evidence type="ECO:0000256" key="3">
    <source>
        <dbReference type="ARBA" id="ARBA00004370"/>
    </source>
</evidence>
<dbReference type="SMART" id="SM00387">
    <property type="entry name" value="HATPase_c"/>
    <property type="match status" value="1"/>
</dbReference>
<feature type="domain" description="HAMP" evidence="22">
    <location>
        <begin position="149"/>
        <end position="201"/>
    </location>
</feature>
<feature type="compositionally biased region" description="Low complexity" evidence="19">
    <location>
        <begin position="409"/>
        <end position="422"/>
    </location>
</feature>
<dbReference type="GO" id="GO:0000155">
    <property type="term" value="F:phosphorelay sensor kinase activity"/>
    <property type="evidence" value="ECO:0007669"/>
    <property type="project" value="InterPro"/>
</dbReference>
<evidence type="ECO:0000256" key="4">
    <source>
        <dbReference type="ARBA" id="ARBA00004496"/>
    </source>
</evidence>
<keyword evidence="12 23" id="KW-0418">Kinase</keyword>